<feature type="transmembrane region" description="Helical" evidence="2">
    <location>
        <begin position="100"/>
        <end position="127"/>
    </location>
</feature>
<name>A0AAX4PFE3_9CHLO</name>
<feature type="domain" description="Serine aminopeptidase S33" evidence="3">
    <location>
        <begin position="279"/>
        <end position="534"/>
    </location>
</feature>
<dbReference type="PRINTS" id="PR00111">
    <property type="entry name" value="ABHYDROLASE"/>
</dbReference>
<dbReference type="Gene3D" id="3.40.50.1820">
    <property type="entry name" value="alpha/beta hydrolase"/>
    <property type="match status" value="1"/>
</dbReference>
<keyword evidence="4" id="KW-0378">Hydrolase</keyword>
<keyword evidence="5" id="KW-1185">Reference proteome</keyword>
<evidence type="ECO:0000256" key="1">
    <source>
        <dbReference type="SAM" id="MobiDB-lite"/>
    </source>
</evidence>
<proteinExistence type="predicted"/>
<feature type="transmembrane region" description="Helical" evidence="2">
    <location>
        <begin position="166"/>
        <end position="199"/>
    </location>
</feature>
<organism evidence="4 5">
    <name type="scientific">Chloropicon roscoffensis</name>
    <dbReference type="NCBI Taxonomy" id="1461544"/>
    <lineage>
        <taxon>Eukaryota</taxon>
        <taxon>Viridiplantae</taxon>
        <taxon>Chlorophyta</taxon>
        <taxon>Chloropicophyceae</taxon>
        <taxon>Chloropicales</taxon>
        <taxon>Chloropicaceae</taxon>
        <taxon>Chloropicon</taxon>
    </lineage>
</organism>
<dbReference type="GO" id="GO:0004177">
    <property type="term" value="F:aminopeptidase activity"/>
    <property type="evidence" value="ECO:0007669"/>
    <property type="project" value="UniProtKB-KW"/>
</dbReference>
<dbReference type="InterPro" id="IPR051044">
    <property type="entry name" value="MAG_DAG_Lipase"/>
</dbReference>
<feature type="compositionally biased region" description="Acidic residues" evidence="1">
    <location>
        <begin position="36"/>
        <end position="47"/>
    </location>
</feature>
<protein>
    <submittedName>
        <fullName evidence="4">Serine aminopeptidase S33</fullName>
    </submittedName>
</protein>
<dbReference type="SUPFAM" id="SSF53474">
    <property type="entry name" value="alpha/beta-Hydrolases"/>
    <property type="match status" value="1"/>
</dbReference>
<reference evidence="4 5" key="1">
    <citation type="submission" date="2024-03" db="EMBL/GenBank/DDBJ databases">
        <title>Complete genome sequence of the green alga Chloropicon roscoffensis RCC1871.</title>
        <authorList>
            <person name="Lemieux C."/>
            <person name="Pombert J.-F."/>
            <person name="Otis C."/>
            <person name="Turmel M."/>
        </authorList>
    </citation>
    <scope>NUCLEOTIDE SEQUENCE [LARGE SCALE GENOMIC DNA]</scope>
    <source>
        <strain evidence="4 5">RCC1871</strain>
    </source>
</reference>
<dbReference type="AlphaFoldDB" id="A0AAX4PFE3"/>
<evidence type="ECO:0000259" key="3">
    <source>
        <dbReference type="Pfam" id="PF12146"/>
    </source>
</evidence>
<accession>A0AAX4PFE3</accession>
<gene>
    <name evidence="4" type="ORF">HKI87_09g60270</name>
</gene>
<keyword evidence="4" id="KW-0031">Aminopeptidase</keyword>
<dbReference type="InterPro" id="IPR029058">
    <property type="entry name" value="AB_hydrolase_fold"/>
</dbReference>
<dbReference type="InterPro" id="IPR000073">
    <property type="entry name" value="AB_hydrolase_1"/>
</dbReference>
<dbReference type="Pfam" id="PF12146">
    <property type="entry name" value="Hydrolase_4"/>
    <property type="match status" value="1"/>
</dbReference>
<dbReference type="EMBL" id="CP151509">
    <property type="protein sequence ID" value="WZN64471.1"/>
    <property type="molecule type" value="Genomic_DNA"/>
</dbReference>
<dbReference type="PANTHER" id="PTHR11614">
    <property type="entry name" value="PHOSPHOLIPASE-RELATED"/>
    <property type="match status" value="1"/>
</dbReference>
<keyword evidence="2" id="KW-0812">Transmembrane</keyword>
<keyword evidence="2" id="KW-0472">Membrane</keyword>
<feature type="region of interest" description="Disordered" evidence="1">
    <location>
        <begin position="14"/>
        <end position="90"/>
    </location>
</feature>
<keyword evidence="4" id="KW-0645">Protease</keyword>
<evidence type="ECO:0000313" key="5">
    <source>
        <dbReference type="Proteomes" id="UP001472866"/>
    </source>
</evidence>
<feature type="compositionally biased region" description="Basic and acidic residues" evidence="1">
    <location>
        <begin position="57"/>
        <end position="68"/>
    </location>
</feature>
<evidence type="ECO:0000313" key="4">
    <source>
        <dbReference type="EMBL" id="WZN64471.1"/>
    </source>
</evidence>
<evidence type="ECO:0000256" key="2">
    <source>
        <dbReference type="SAM" id="Phobius"/>
    </source>
</evidence>
<sequence>MEASAVDLILELGENTPALRGHQEQRDSGDLGGFEYDLDEDGDEEVASEGSGMEAKLLGEEGSGEREGGSATRRRRSRRRMGEGEPGPTWPPLVRTLARISVAAAGCMFSGAALAVLGLCIPPALVFTHGRSVWREIESTACCRRLLATGKAGPELARLFSKVARFAMCLAAFVALACASSVAGAVAGALLGLTLPFLVAAFGSGAPDHPWDWHGGRCCLRGDVAAERHQNRHLRALLEHGSLSCRWEALRRRDGHGGHHNADHSIFVRFVLPPPGARRKGILVYQHGLHCHGSNTTSSELALFFAERGFVVALPDAVGHGQSDGDFALVTDFEELAEDLCHVCHSCRERFPRLPLFLMGESMGGLLCLLAASSGMLGQELRAVLATCPAFLIHRPRESAADAIVDALPLDYLARILPKLPCDKGVVGVCYPEEAELRQRAVEDESWDGLVHTDWMRLATANTFKRDLLSFTGRERLLHKIRNMEHPLLVQHGGADRCVDIRGSRYLVRTLNRQNFGASLVEYSGKCHCLMTEDEGTKAEYLETSLRFICEFCDSTH</sequence>
<keyword evidence="2" id="KW-1133">Transmembrane helix</keyword>
<dbReference type="Proteomes" id="UP001472866">
    <property type="component" value="Chromosome 09"/>
</dbReference>
<dbReference type="InterPro" id="IPR022742">
    <property type="entry name" value="Hydrolase_4"/>
</dbReference>